<dbReference type="InterPro" id="IPR023343">
    <property type="entry name" value="Penicillin_amidase_dom1"/>
</dbReference>
<dbReference type="EMBL" id="SEWF01000014">
    <property type="protein sequence ID" value="RYU95555.1"/>
    <property type="molecule type" value="Genomic_DNA"/>
</dbReference>
<evidence type="ECO:0000313" key="7">
    <source>
        <dbReference type="EMBL" id="RYU95555.1"/>
    </source>
</evidence>
<evidence type="ECO:0000256" key="4">
    <source>
        <dbReference type="PIRSR" id="PIRSR001227-1"/>
    </source>
</evidence>
<name>A0A4Q5M0L9_9BACT</name>
<dbReference type="OrthoDB" id="9759796at2"/>
<comment type="cofactor">
    <cofactor evidence="5">
        <name>Ca(2+)</name>
        <dbReference type="ChEBI" id="CHEBI:29108"/>
    </cofactor>
    <text evidence="5">Binds 1 Ca(2+) ion per dimer.</text>
</comment>
<comment type="similarity">
    <text evidence="1">Belongs to the peptidase S45 family.</text>
</comment>
<keyword evidence="5" id="KW-0106">Calcium</keyword>
<proteinExistence type="inferred from homology"/>
<dbReference type="PIRSF" id="PIRSF001227">
    <property type="entry name" value="Pen_acylase"/>
    <property type="match status" value="1"/>
</dbReference>
<keyword evidence="6" id="KW-0812">Transmembrane</keyword>
<dbReference type="AlphaFoldDB" id="A0A4Q5M0L9"/>
<feature type="binding site" evidence="5">
    <location>
        <position position="361"/>
    </location>
    <ligand>
        <name>Ca(2+)</name>
        <dbReference type="ChEBI" id="CHEBI:29108"/>
    </ligand>
</feature>
<dbReference type="GO" id="GO:0016811">
    <property type="term" value="F:hydrolase activity, acting on carbon-nitrogen (but not peptide) bonds, in linear amides"/>
    <property type="evidence" value="ECO:0007669"/>
    <property type="project" value="InterPro"/>
</dbReference>
<dbReference type="Proteomes" id="UP000293162">
    <property type="component" value="Unassembled WGS sequence"/>
</dbReference>
<accession>A0A4Q5M0L9</accession>
<dbReference type="Gene3D" id="1.10.439.10">
    <property type="entry name" value="Penicillin Amidohydrolase, domain 1"/>
    <property type="match status" value="1"/>
</dbReference>
<feature type="binding site" evidence="5">
    <location>
        <position position="359"/>
    </location>
    <ligand>
        <name>Ca(2+)</name>
        <dbReference type="ChEBI" id="CHEBI:29108"/>
    </ligand>
</feature>
<dbReference type="CDD" id="cd03747">
    <property type="entry name" value="Ntn_PGA_like"/>
    <property type="match status" value="1"/>
</dbReference>
<dbReference type="PANTHER" id="PTHR34218:SF5">
    <property type="entry name" value="PENICILLIN ACYLASE FAMILY PROTEIN"/>
    <property type="match status" value="1"/>
</dbReference>
<evidence type="ECO:0000256" key="2">
    <source>
        <dbReference type="ARBA" id="ARBA00022801"/>
    </source>
</evidence>
<dbReference type="InterPro" id="IPR043147">
    <property type="entry name" value="Penicillin_amidase_A-knob"/>
</dbReference>
<evidence type="ECO:0000313" key="8">
    <source>
        <dbReference type="Proteomes" id="UP000293162"/>
    </source>
</evidence>
<evidence type="ECO:0000256" key="3">
    <source>
        <dbReference type="ARBA" id="ARBA00023145"/>
    </source>
</evidence>
<gene>
    <name evidence="7" type="ORF">EWM59_11720</name>
</gene>
<dbReference type="InterPro" id="IPR002692">
    <property type="entry name" value="S45"/>
</dbReference>
<evidence type="ECO:0000256" key="6">
    <source>
        <dbReference type="SAM" id="Phobius"/>
    </source>
</evidence>
<keyword evidence="6" id="KW-0472">Membrane</keyword>
<comment type="caution">
    <text evidence="7">The sequence shown here is derived from an EMBL/GenBank/DDBJ whole genome shotgun (WGS) entry which is preliminary data.</text>
</comment>
<evidence type="ECO:0000256" key="5">
    <source>
        <dbReference type="PIRSR" id="PIRSR001227-2"/>
    </source>
</evidence>
<dbReference type="PANTHER" id="PTHR34218">
    <property type="entry name" value="PEPTIDASE S45 PENICILLIN AMIDASE"/>
    <property type="match status" value="1"/>
</dbReference>
<keyword evidence="3" id="KW-0865">Zymogen</keyword>
<evidence type="ECO:0000256" key="1">
    <source>
        <dbReference type="ARBA" id="ARBA00006586"/>
    </source>
</evidence>
<keyword evidence="2" id="KW-0378">Hydrolase</keyword>
<dbReference type="Pfam" id="PF01804">
    <property type="entry name" value="Penicil_amidase"/>
    <property type="match status" value="1"/>
</dbReference>
<dbReference type="Gene3D" id="1.10.1400.10">
    <property type="match status" value="1"/>
</dbReference>
<dbReference type="InterPro" id="IPR043146">
    <property type="entry name" value="Penicillin_amidase_N_B-knob"/>
</dbReference>
<reference evidence="7 8" key="1">
    <citation type="submission" date="2019-02" db="EMBL/GenBank/DDBJ databases">
        <title>Bacterial novel species Emticicia sp. 17J42-9 isolated from soil.</title>
        <authorList>
            <person name="Jung H.-Y."/>
        </authorList>
    </citation>
    <scope>NUCLEOTIDE SEQUENCE [LARGE SCALE GENOMIC DNA]</scope>
    <source>
        <strain evidence="7 8">17J42-9</strain>
    </source>
</reference>
<keyword evidence="5" id="KW-0479">Metal-binding</keyword>
<keyword evidence="8" id="KW-1185">Reference proteome</keyword>
<keyword evidence="6" id="KW-1133">Transmembrane helix</keyword>
<dbReference type="GO" id="GO:0017000">
    <property type="term" value="P:antibiotic biosynthetic process"/>
    <property type="evidence" value="ECO:0007669"/>
    <property type="project" value="InterPro"/>
</dbReference>
<sequence length="834" mass="94348">MLYSLYKRFFINCLPDRRKKNCTATIYLYSPMKLLRKIVIGLVILILITGTGIFFWLNSFKPDVNTELQLKGLKNTVEVLYDDYGVPHIYAQNEEDLFYAFGYVHAQDRLFQMELMRRLADGRLAELFGKDAVGSDKFFRTLGFRKHAKWTIDSLITKNPDAPFVKASKAYIKGINAYIEKGKMPLEFSLAGIPATPFTLEDSYIISGYMGFTFAEAFRSESIATYIYNKYGNTYLADVWSQWPKGEPTISVQSKDSATKVAAHLASMANQLATIETKAPFPPYHGSNGWVLSGNKTKSGKPILSNDTHIAFSQPSVWYEAHLECAGFKFYGNFLAGTPLAALGHSQYGGWGLTMFENDDVDFFREKANPQNPNQVWYKDHWEDLKIYEETIKVKGEADVKLSVKSSRHGILMNDSFDKMADQKDPIAMWWVFNQFPSHLLEVFYDMAHARNAAEASKAVSTLTAPGLNFMWADTEGNIAWWAAAKLPKRPATVNPMLILDGSTGNDDPIGWYDFSQNPQILNPARGVLYTANNQPDDMGTGLVPGYYVPGDRAKRIEQLLFTDKKDWTPEELRKVINDVTSPSYKGLLKDIIPIIFAEELSPLAKKSIEKLIPWDGSHDLEDIEPTIFYRFLYHIFVNTVKDELGNEVFQTFEHNVNFKRNMIALIKKEDSPWWDNVLTKERETRRQVLTKSLNEAAASLEKQLGTNIEKWQWKKVHTLTHKHPLGILPVVGNFFNVGPFPVPGGRETINNLDFPIDSTGIYEVSYGPALRRIVDFASPKTGTSVLPTGQSGNIMSKHYKDQALLFAEGGSRAELMNKSAIEKVQTGKILFKP</sequence>
<feature type="binding site" evidence="5">
    <location>
        <position position="362"/>
    </location>
    <ligand>
        <name>Ca(2+)</name>
        <dbReference type="ChEBI" id="CHEBI:29108"/>
    </ligand>
</feature>
<organism evidence="7 8">
    <name type="scientific">Emticicia agri</name>
    <dbReference type="NCBI Taxonomy" id="2492393"/>
    <lineage>
        <taxon>Bacteria</taxon>
        <taxon>Pseudomonadati</taxon>
        <taxon>Bacteroidota</taxon>
        <taxon>Cytophagia</taxon>
        <taxon>Cytophagales</taxon>
        <taxon>Leadbetterellaceae</taxon>
        <taxon>Emticicia</taxon>
    </lineage>
</organism>
<dbReference type="SUPFAM" id="SSF56235">
    <property type="entry name" value="N-terminal nucleophile aminohydrolases (Ntn hydrolases)"/>
    <property type="match status" value="1"/>
</dbReference>
<dbReference type="InterPro" id="IPR029055">
    <property type="entry name" value="Ntn_hydrolases_N"/>
</dbReference>
<feature type="binding site" evidence="5">
    <location>
        <position position="496"/>
    </location>
    <ligand>
        <name>Ca(2+)</name>
        <dbReference type="ChEBI" id="CHEBI:29108"/>
    </ligand>
</feature>
<feature type="transmembrane region" description="Helical" evidence="6">
    <location>
        <begin position="38"/>
        <end position="57"/>
    </location>
</feature>
<feature type="active site" description="Nucleophile" evidence="4">
    <location>
        <position position="287"/>
    </location>
</feature>
<dbReference type="Gene3D" id="3.60.20.10">
    <property type="entry name" value="Glutamine Phosphoribosylpyrophosphate, subunit 1, domain 1"/>
    <property type="match status" value="1"/>
</dbReference>
<dbReference type="GO" id="GO:0046872">
    <property type="term" value="F:metal ion binding"/>
    <property type="evidence" value="ECO:0007669"/>
    <property type="project" value="UniProtKB-KW"/>
</dbReference>
<protein>
    <submittedName>
        <fullName evidence="7">Penicillin acylase family protein</fullName>
    </submittedName>
</protein>
<dbReference type="InterPro" id="IPR014395">
    <property type="entry name" value="Pen/GL7ACA/AHL_acylase"/>
</dbReference>
<dbReference type="Gene3D" id="2.30.120.10">
    <property type="match status" value="1"/>
</dbReference>
<feature type="binding site" evidence="5">
    <location>
        <position position="221"/>
    </location>
    <ligand>
        <name>Ca(2+)</name>
        <dbReference type="ChEBI" id="CHEBI:29108"/>
    </ligand>
</feature>